<feature type="domain" description="SnoaL-like" evidence="1">
    <location>
        <begin position="13"/>
        <end position="113"/>
    </location>
</feature>
<dbReference type="EMBL" id="ML992688">
    <property type="protein sequence ID" value="KAF2209145.1"/>
    <property type="molecule type" value="Genomic_DNA"/>
</dbReference>
<dbReference type="Gene3D" id="3.10.450.50">
    <property type="match status" value="1"/>
</dbReference>
<gene>
    <name evidence="2" type="ORF">CERZMDRAFT_47839</name>
</gene>
<dbReference type="InterPro" id="IPR050977">
    <property type="entry name" value="Fungal_Meroterpenoid_Isomerase"/>
</dbReference>
<reference evidence="2" key="1">
    <citation type="journal article" date="2020" name="Stud. Mycol.">
        <title>101 Dothideomycetes genomes: a test case for predicting lifestyles and emergence of pathogens.</title>
        <authorList>
            <person name="Haridas S."/>
            <person name="Albert R."/>
            <person name="Binder M."/>
            <person name="Bloem J."/>
            <person name="Labutti K."/>
            <person name="Salamov A."/>
            <person name="Andreopoulos B."/>
            <person name="Baker S."/>
            <person name="Barry K."/>
            <person name="Bills G."/>
            <person name="Bluhm B."/>
            <person name="Cannon C."/>
            <person name="Castanera R."/>
            <person name="Culley D."/>
            <person name="Daum C."/>
            <person name="Ezra D."/>
            <person name="Gonzalez J."/>
            <person name="Henrissat B."/>
            <person name="Kuo A."/>
            <person name="Liang C."/>
            <person name="Lipzen A."/>
            <person name="Lutzoni F."/>
            <person name="Magnuson J."/>
            <person name="Mondo S."/>
            <person name="Nolan M."/>
            <person name="Ohm R."/>
            <person name="Pangilinan J."/>
            <person name="Park H.-J."/>
            <person name="Ramirez L."/>
            <person name="Alfaro M."/>
            <person name="Sun H."/>
            <person name="Tritt A."/>
            <person name="Yoshinaga Y."/>
            <person name="Zwiers L.-H."/>
            <person name="Turgeon B."/>
            <person name="Goodwin S."/>
            <person name="Spatafora J."/>
            <person name="Crous P."/>
            <person name="Grigoriev I."/>
        </authorList>
    </citation>
    <scope>NUCLEOTIDE SEQUENCE</scope>
    <source>
        <strain evidence="2">SCOH1-5</strain>
    </source>
</reference>
<dbReference type="SUPFAM" id="SSF54427">
    <property type="entry name" value="NTF2-like"/>
    <property type="match status" value="1"/>
</dbReference>
<dbReference type="InterPro" id="IPR037401">
    <property type="entry name" value="SnoaL-like"/>
</dbReference>
<keyword evidence="3" id="KW-1185">Reference proteome</keyword>
<dbReference type="PANTHER" id="PTHR39598">
    <property type="entry name" value="AUSTINOL SYNTHESIS PROTEIN F-RELATED"/>
    <property type="match status" value="1"/>
</dbReference>
<proteinExistence type="predicted"/>
<sequence length="146" mass="16383">MPASADTQAATLQDFLAAWKSWDANSWLAFFDDSFEHVTMPLNLGLPPKSKAEVAATLPTMMGAIRDCEFNVHETVHDPDRNKAAVYCTSQGNTDVGPWNMEYAAFITFNEQGDKVAKLEEMIDSAFMKEFAPKFQKYMREQVSST</sequence>
<dbReference type="Proteomes" id="UP000799539">
    <property type="component" value="Unassembled WGS sequence"/>
</dbReference>
<dbReference type="InterPro" id="IPR032710">
    <property type="entry name" value="NTF2-like_dom_sf"/>
</dbReference>
<dbReference type="AlphaFoldDB" id="A0A6A6F5F4"/>
<accession>A0A6A6F5F4</accession>
<evidence type="ECO:0000313" key="2">
    <source>
        <dbReference type="EMBL" id="KAF2209145.1"/>
    </source>
</evidence>
<dbReference type="PANTHER" id="PTHR39598:SF1">
    <property type="entry name" value="AUSTINOID BIOSYNTHESIS CLUSTERS PROTEIN F-RELATED"/>
    <property type="match status" value="1"/>
</dbReference>
<evidence type="ECO:0000259" key="1">
    <source>
        <dbReference type="Pfam" id="PF12680"/>
    </source>
</evidence>
<protein>
    <recommendedName>
        <fullName evidence="1">SnoaL-like domain-containing protein</fullName>
    </recommendedName>
</protein>
<dbReference type="Pfam" id="PF12680">
    <property type="entry name" value="SnoaL_2"/>
    <property type="match status" value="1"/>
</dbReference>
<dbReference type="OrthoDB" id="3758478at2759"/>
<organism evidence="2 3">
    <name type="scientific">Cercospora zeae-maydis SCOH1-5</name>
    <dbReference type="NCBI Taxonomy" id="717836"/>
    <lineage>
        <taxon>Eukaryota</taxon>
        <taxon>Fungi</taxon>
        <taxon>Dikarya</taxon>
        <taxon>Ascomycota</taxon>
        <taxon>Pezizomycotina</taxon>
        <taxon>Dothideomycetes</taxon>
        <taxon>Dothideomycetidae</taxon>
        <taxon>Mycosphaerellales</taxon>
        <taxon>Mycosphaerellaceae</taxon>
        <taxon>Cercospora</taxon>
    </lineage>
</organism>
<evidence type="ECO:0000313" key="3">
    <source>
        <dbReference type="Proteomes" id="UP000799539"/>
    </source>
</evidence>
<name>A0A6A6F5F4_9PEZI</name>